<evidence type="ECO:0000313" key="2">
    <source>
        <dbReference type="Proteomes" id="UP000280066"/>
    </source>
</evidence>
<reference evidence="1 2" key="1">
    <citation type="submission" date="2018-12" db="EMBL/GenBank/DDBJ databases">
        <authorList>
            <person name="Feng G."/>
            <person name="Zhu H."/>
        </authorList>
    </citation>
    <scope>NUCLEOTIDE SEQUENCE [LARGE SCALE GENOMIC DNA]</scope>
    <source>
        <strain evidence="1 2">9PBR-2</strain>
    </source>
</reference>
<proteinExistence type="predicted"/>
<sequence>MPPVPRPLPQPLLPGDYYYTPDGYMVFTEQYHRRRGYCCGSGCRHCPWKKKVSPPESNESGLA</sequence>
<name>A0A428JUS2_9BACT</name>
<dbReference type="Pfam" id="PF17653">
    <property type="entry name" value="DUF5522"/>
    <property type="match status" value="1"/>
</dbReference>
<dbReference type="EMBL" id="RWIS01000001">
    <property type="protein sequence ID" value="RSK37712.1"/>
    <property type="molecule type" value="Genomic_DNA"/>
</dbReference>
<evidence type="ECO:0000313" key="1">
    <source>
        <dbReference type="EMBL" id="RSK37712.1"/>
    </source>
</evidence>
<dbReference type="InterPro" id="IPR040807">
    <property type="entry name" value="DUF5522"/>
</dbReference>
<dbReference type="AlphaFoldDB" id="A0A428JUS2"/>
<keyword evidence="2" id="KW-1185">Reference proteome</keyword>
<dbReference type="Proteomes" id="UP000280066">
    <property type="component" value="Unassembled WGS sequence"/>
</dbReference>
<organism evidence="1 2">
    <name type="scientific">Hymenobacter metallilatus</name>
    <dbReference type="NCBI Taxonomy" id="2493666"/>
    <lineage>
        <taxon>Bacteria</taxon>
        <taxon>Pseudomonadati</taxon>
        <taxon>Bacteroidota</taxon>
        <taxon>Cytophagia</taxon>
        <taxon>Cytophagales</taxon>
        <taxon>Hymenobacteraceae</taxon>
        <taxon>Hymenobacter</taxon>
    </lineage>
</organism>
<protein>
    <submittedName>
        <fullName evidence="1">Uncharacterized protein</fullName>
    </submittedName>
</protein>
<accession>A0A428JUS2</accession>
<comment type="caution">
    <text evidence="1">The sequence shown here is derived from an EMBL/GenBank/DDBJ whole genome shotgun (WGS) entry which is preliminary data.</text>
</comment>
<gene>
    <name evidence="1" type="ORF">EI290_01725</name>
</gene>